<evidence type="ECO:0000256" key="2">
    <source>
        <dbReference type="SAM" id="SignalP"/>
    </source>
</evidence>
<protein>
    <submittedName>
        <fullName evidence="3 5">Uncharacterized protein</fullName>
    </submittedName>
</protein>
<gene>
    <name evidence="3" type="ORF">EVEC_LOCUS364</name>
</gene>
<dbReference type="EMBL" id="UXUI01000406">
    <property type="protein sequence ID" value="VDD85221.1"/>
    <property type="molecule type" value="Genomic_DNA"/>
</dbReference>
<evidence type="ECO:0000313" key="5">
    <source>
        <dbReference type="WBParaSite" id="EVEC_0000054701-mRNA-1"/>
    </source>
</evidence>
<dbReference type="WBParaSite" id="EVEC_0000054701-mRNA-1">
    <property type="protein sequence ID" value="EVEC_0000054701-mRNA-1"/>
    <property type="gene ID" value="EVEC_0000054701"/>
</dbReference>
<reference evidence="3 4" key="2">
    <citation type="submission" date="2018-10" db="EMBL/GenBank/DDBJ databases">
        <authorList>
            <consortium name="Pathogen Informatics"/>
        </authorList>
    </citation>
    <scope>NUCLEOTIDE SEQUENCE [LARGE SCALE GENOMIC DNA]</scope>
</reference>
<evidence type="ECO:0000313" key="4">
    <source>
        <dbReference type="Proteomes" id="UP000274131"/>
    </source>
</evidence>
<feature type="chain" id="PRO_5043122429" evidence="2">
    <location>
        <begin position="20"/>
        <end position="329"/>
    </location>
</feature>
<feature type="compositionally biased region" description="Polar residues" evidence="1">
    <location>
        <begin position="96"/>
        <end position="125"/>
    </location>
</feature>
<proteinExistence type="predicted"/>
<evidence type="ECO:0000256" key="1">
    <source>
        <dbReference type="SAM" id="MobiDB-lite"/>
    </source>
</evidence>
<accession>A0A0N4UTE9</accession>
<name>A0A0N4UTE9_ENTVE</name>
<reference evidence="5" key="1">
    <citation type="submission" date="2017-02" db="UniProtKB">
        <authorList>
            <consortium name="WormBaseParasite"/>
        </authorList>
    </citation>
    <scope>IDENTIFICATION</scope>
</reference>
<dbReference type="Proteomes" id="UP000274131">
    <property type="component" value="Unassembled WGS sequence"/>
</dbReference>
<sequence length="329" mass="36955">MIIILTCLALIFICAKVKKKSNKIEVVEEPKIGNGTYEVSPTWWETKNSAQGRVALNSDFTTQRAPLTLCQSVNTSPTGSVVSSSVRSESSSNGRTRSTAQFSDQSRTFSEQPQSPKQTPQSYSEWRNRIMKNRRDDLDRTSSIRDNVGDMIGGQLAEVRSITEIYRSAEMRTAIGDDIRKSVDDERLNDSYAKTSCNYQNVNRLARCVEKIRGFGPRKLTEQELGRWRQLITKDVHLQNAIVAAKTYQQLEAVVNEQQYRNLFTKEKWANILRCIAESELDSGGLICGRNTLTTSDNQQINYCESENIAGLELLLSTGGTGKLYEVIG</sequence>
<feature type="compositionally biased region" description="Low complexity" evidence="1">
    <location>
        <begin position="75"/>
        <end position="95"/>
    </location>
</feature>
<keyword evidence="2" id="KW-0732">Signal</keyword>
<feature type="region of interest" description="Disordered" evidence="1">
    <location>
        <begin position="75"/>
        <end position="125"/>
    </location>
</feature>
<keyword evidence="4" id="KW-1185">Reference proteome</keyword>
<evidence type="ECO:0000313" key="3">
    <source>
        <dbReference type="EMBL" id="VDD85221.1"/>
    </source>
</evidence>
<feature type="signal peptide" evidence="2">
    <location>
        <begin position="1"/>
        <end position="19"/>
    </location>
</feature>
<dbReference type="OrthoDB" id="5859899at2759"/>
<dbReference type="AlphaFoldDB" id="A0A0N4UTE9"/>
<organism evidence="5">
    <name type="scientific">Enterobius vermicularis</name>
    <name type="common">Human pinworm</name>
    <dbReference type="NCBI Taxonomy" id="51028"/>
    <lineage>
        <taxon>Eukaryota</taxon>
        <taxon>Metazoa</taxon>
        <taxon>Ecdysozoa</taxon>
        <taxon>Nematoda</taxon>
        <taxon>Chromadorea</taxon>
        <taxon>Rhabditida</taxon>
        <taxon>Spirurina</taxon>
        <taxon>Oxyuridomorpha</taxon>
        <taxon>Oxyuroidea</taxon>
        <taxon>Oxyuridae</taxon>
        <taxon>Enterobius</taxon>
    </lineage>
</organism>